<keyword evidence="3 6" id="KW-0521">NADP</keyword>
<dbReference type="EMBL" id="FNJI01000009">
    <property type="protein sequence ID" value="SDP02886.1"/>
    <property type="molecule type" value="Genomic_DNA"/>
</dbReference>
<keyword evidence="6" id="KW-0963">Cytoplasm</keyword>
<dbReference type="GO" id="GO:0046872">
    <property type="term" value="F:metal ion binding"/>
    <property type="evidence" value="ECO:0007669"/>
    <property type="project" value="UniProtKB-UniRule"/>
</dbReference>
<dbReference type="EC" id="2.7.1.23" evidence="6"/>
<comment type="caution">
    <text evidence="6">Lacks conserved residue(s) required for the propagation of feature annotation.</text>
</comment>
<dbReference type="OrthoDB" id="9774737at2"/>
<dbReference type="PANTHER" id="PTHR20275">
    <property type="entry name" value="NAD KINASE"/>
    <property type="match status" value="1"/>
</dbReference>
<evidence type="ECO:0000256" key="4">
    <source>
        <dbReference type="ARBA" id="ARBA00023027"/>
    </source>
</evidence>
<dbReference type="GO" id="GO:0005524">
    <property type="term" value="F:ATP binding"/>
    <property type="evidence" value="ECO:0007669"/>
    <property type="project" value="UniProtKB-KW"/>
</dbReference>
<accession>A0A1H0PE50</accession>
<keyword evidence="6" id="KW-0067">ATP-binding</keyword>
<sequence>MSSTVQSFRVKKLLSLKRVAIITKLDDERSDKHAARVSQWLKQRNISSDLNHIEAGQDMIIVLGGDGTLLHIAEKAARYAIPVLGINLGNLGFLTELREDETFAALQKILNTSVTIENRLMLKCSLLSQGNRSSSRYALNDIVISKHVLDRILHLSTRIDEEYITTYKADGLIFSSPTGSTAYNLSAGGPLVYPGLATITVTPICPFMLSSRPILLPADRQIVTRFDSDNYTEHGQVIIDGQALWEMKDGDELEIVTATHGLQLVVSSARDYFTILRNKLHWGVSAPKQ</sequence>
<keyword evidence="8" id="KW-1185">Reference proteome</keyword>
<dbReference type="InterPro" id="IPR017437">
    <property type="entry name" value="ATP-NAD_kinase_PpnK-typ_C"/>
</dbReference>
<dbReference type="GO" id="GO:0003951">
    <property type="term" value="F:NAD+ kinase activity"/>
    <property type="evidence" value="ECO:0007669"/>
    <property type="project" value="UniProtKB-UniRule"/>
</dbReference>
<dbReference type="InterPro" id="IPR016064">
    <property type="entry name" value="NAD/diacylglycerol_kinase_sf"/>
</dbReference>
<dbReference type="Gene3D" id="2.60.200.30">
    <property type="entry name" value="Probable inorganic polyphosphate/atp-NAD kinase, domain 2"/>
    <property type="match status" value="1"/>
</dbReference>
<feature type="binding site" evidence="6">
    <location>
        <position position="170"/>
    </location>
    <ligand>
        <name>NAD(+)</name>
        <dbReference type="ChEBI" id="CHEBI:57540"/>
    </ligand>
</feature>
<feature type="binding site" evidence="6">
    <location>
        <begin position="140"/>
        <end position="141"/>
    </location>
    <ligand>
        <name>NAD(+)</name>
        <dbReference type="ChEBI" id="CHEBI:57540"/>
    </ligand>
</feature>
<evidence type="ECO:0000256" key="1">
    <source>
        <dbReference type="ARBA" id="ARBA00022679"/>
    </source>
</evidence>
<evidence type="ECO:0000256" key="3">
    <source>
        <dbReference type="ARBA" id="ARBA00022857"/>
    </source>
</evidence>
<organism evidence="7 8">
    <name type="scientific">Desulforhopalus singaporensis</name>
    <dbReference type="NCBI Taxonomy" id="91360"/>
    <lineage>
        <taxon>Bacteria</taxon>
        <taxon>Pseudomonadati</taxon>
        <taxon>Thermodesulfobacteriota</taxon>
        <taxon>Desulfobulbia</taxon>
        <taxon>Desulfobulbales</taxon>
        <taxon>Desulfocapsaceae</taxon>
        <taxon>Desulforhopalus</taxon>
    </lineage>
</organism>
<dbReference type="RefSeq" id="WP_092221628.1">
    <property type="nucleotide sequence ID" value="NZ_FNJI01000009.1"/>
</dbReference>
<dbReference type="Pfam" id="PF01513">
    <property type="entry name" value="NAD_kinase"/>
    <property type="match status" value="1"/>
</dbReference>
<feature type="binding site" evidence="6">
    <location>
        <position position="168"/>
    </location>
    <ligand>
        <name>NAD(+)</name>
        <dbReference type="ChEBI" id="CHEBI:57540"/>
    </ligand>
</feature>
<comment type="catalytic activity">
    <reaction evidence="5 6">
        <text>NAD(+) + ATP = ADP + NADP(+) + H(+)</text>
        <dbReference type="Rhea" id="RHEA:18629"/>
        <dbReference type="ChEBI" id="CHEBI:15378"/>
        <dbReference type="ChEBI" id="CHEBI:30616"/>
        <dbReference type="ChEBI" id="CHEBI:57540"/>
        <dbReference type="ChEBI" id="CHEBI:58349"/>
        <dbReference type="ChEBI" id="CHEBI:456216"/>
        <dbReference type="EC" id="2.7.1.23"/>
    </reaction>
</comment>
<feature type="binding site" evidence="6">
    <location>
        <begin position="181"/>
        <end position="186"/>
    </location>
    <ligand>
        <name>NAD(+)</name>
        <dbReference type="ChEBI" id="CHEBI:57540"/>
    </ligand>
</feature>
<feature type="binding site" evidence="6">
    <location>
        <begin position="66"/>
        <end position="67"/>
    </location>
    <ligand>
        <name>NAD(+)</name>
        <dbReference type="ChEBI" id="CHEBI:57540"/>
    </ligand>
</feature>
<dbReference type="STRING" id="91360.SAMN05660330_01618"/>
<dbReference type="Proteomes" id="UP000199073">
    <property type="component" value="Unassembled WGS sequence"/>
</dbReference>
<keyword evidence="6" id="KW-0547">Nucleotide-binding</keyword>
<dbReference type="GO" id="GO:0006741">
    <property type="term" value="P:NADP+ biosynthetic process"/>
    <property type="evidence" value="ECO:0007669"/>
    <property type="project" value="UniProtKB-UniRule"/>
</dbReference>
<proteinExistence type="inferred from homology"/>
<keyword evidence="1 6" id="KW-0808">Transferase</keyword>
<keyword evidence="4 6" id="KW-0520">NAD</keyword>
<dbReference type="InterPro" id="IPR017438">
    <property type="entry name" value="ATP-NAD_kinase_N"/>
</dbReference>
<dbReference type="Pfam" id="PF20143">
    <property type="entry name" value="NAD_kinase_C"/>
    <property type="match status" value="1"/>
</dbReference>
<evidence type="ECO:0000256" key="2">
    <source>
        <dbReference type="ARBA" id="ARBA00022777"/>
    </source>
</evidence>
<dbReference type="AlphaFoldDB" id="A0A1H0PE50"/>
<dbReference type="GO" id="GO:0005737">
    <property type="term" value="C:cytoplasm"/>
    <property type="evidence" value="ECO:0007669"/>
    <property type="project" value="UniProtKB-SubCell"/>
</dbReference>
<keyword evidence="2 6" id="KW-0418">Kinase</keyword>
<feature type="binding site" evidence="6">
    <location>
        <position position="242"/>
    </location>
    <ligand>
        <name>NAD(+)</name>
        <dbReference type="ChEBI" id="CHEBI:57540"/>
    </ligand>
</feature>
<dbReference type="HAMAP" id="MF_00361">
    <property type="entry name" value="NAD_kinase"/>
    <property type="match status" value="1"/>
</dbReference>
<dbReference type="Gene3D" id="3.40.50.10330">
    <property type="entry name" value="Probable inorganic polyphosphate/atp-NAD kinase, domain 1"/>
    <property type="match status" value="1"/>
</dbReference>
<comment type="similarity">
    <text evidence="6">Belongs to the NAD kinase family.</text>
</comment>
<reference evidence="7 8" key="1">
    <citation type="submission" date="2016-10" db="EMBL/GenBank/DDBJ databases">
        <authorList>
            <person name="de Groot N.N."/>
        </authorList>
    </citation>
    <scope>NUCLEOTIDE SEQUENCE [LARGE SCALE GENOMIC DNA]</scope>
    <source>
        <strain evidence="7 8">DSM 12130</strain>
    </source>
</reference>
<feature type="binding site" evidence="6">
    <location>
        <position position="71"/>
    </location>
    <ligand>
        <name>NAD(+)</name>
        <dbReference type="ChEBI" id="CHEBI:57540"/>
    </ligand>
</feature>
<evidence type="ECO:0000313" key="8">
    <source>
        <dbReference type="Proteomes" id="UP000199073"/>
    </source>
</evidence>
<evidence type="ECO:0000256" key="5">
    <source>
        <dbReference type="ARBA" id="ARBA00047925"/>
    </source>
</evidence>
<protein>
    <recommendedName>
        <fullName evidence="6">NAD kinase</fullName>
        <ecNumber evidence="6">2.7.1.23</ecNumber>
    </recommendedName>
    <alternativeName>
        <fullName evidence="6">ATP-dependent NAD kinase</fullName>
    </alternativeName>
</protein>
<dbReference type="PANTHER" id="PTHR20275:SF0">
    <property type="entry name" value="NAD KINASE"/>
    <property type="match status" value="1"/>
</dbReference>
<evidence type="ECO:0000256" key="6">
    <source>
        <dbReference type="HAMAP-Rule" id="MF_00361"/>
    </source>
</evidence>
<dbReference type="SUPFAM" id="SSF111331">
    <property type="entry name" value="NAD kinase/diacylglycerol kinase-like"/>
    <property type="match status" value="1"/>
</dbReference>
<evidence type="ECO:0000313" key="7">
    <source>
        <dbReference type="EMBL" id="SDP02886.1"/>
    </source>
</evidence>
<comment type="function">
    <text evidence="6">Involved in the regulation of the intracellular balance of NAD and NADP, and is a key enzyme in the biosynthesis of NADP. Catalyzes specifically the phosphorylation on 2'-hydroxyl of the adenosine moiety of NAD to yield NADP.</text>
</comment>
<comment type="cofactor">
    <cofactor evidence="6">
        <name>a divalent metal cation</name>
        <dbReference type="ChEBI" id="CHEBI:60240"/>
    </cofactor>
</comment>
<dbReference type="InterPro" id="IPR002504">
    <property type="entry name" value="NADK"/>
</dbReference>
<dbReference type="GO" id="GO:0051287">
    <property type="term" value="F:NAD binding"/>
    <property type="evidence" value="ECO:0007669"/>
    <property type="project" value="UniProtKB-ARBA"/>
</dbReference>
<gene>
    <name evidence="6" type="primary">nadK</name>
    <name evidence="7" type="ORF">SAMN05660330_01618</name>
</gene>
<comment type="subcellular location">
    <subcellularLocation>
        <location evidence="6">Cytoplasm</location>
    </subcellularLocation>
</comment>
<feature type="active site" description="Proton acceptor" evidence="6">
    <location>
        <position position="66"/>
    </location>
</feature>
<dbReference type="GO" id="GO:0019674">
    <property type="term" value="P:NAD+ metabolic process"/>
    <property type="evidence" value="ECO:0007669"/>
    <property type="project" value="InterPro"/>
</dbReference>
<feature type="binding site" evidence="6">
    <location>
        <position position="151"/>
    </location>
    <ligand>
        <name>NAD(+)</name>
        <dbReference type="ChEBI" id="CHEBI:57540"/>
    </ligand>
</feature>
<name>A0A1H0PE50_9BACT</name>